<feature type="transmembrane region" description="Helical" evidence="1">
    <location>
        <begin position="105"/>
        <end position="128"/>
    </location>
</feature>
<protein>
    <recommendedName>
        <fullName evidence="2">DUF1468 domain-containing protein</fullName>
    </recommendedName>
</protein>
<dbReference type="OrthoDB" id="8906705at2"/>
<accession>A0A2T7UAV6</accession>
<dbReference type="Pfam" id="PF07331">
    <property type="entry name" value="TctB"/>
    <property type="match status" value="1"/>
</dbReference>
<evidence type="ECO:0000256" key="1">
    <source>
        <dbReference type="SAM" id="Phobius"/>
    </source>
</evidence>
<keyword evidence="1" id="KW-1133">Transmembrane helix</keyword>
<proteinExistence type="predicted"/>
<name>A0A2T7UAV6_9BURK</name>
<dbReference type="STRING" id="1293045.H663_17195"/>
<keyword evidence="1" id="KW-0812">Transmembrane</keyword>
<dbReference type="InterPro" id="IPR009936">
    <property type="entry name" value="DUF1468"/>
</dbReference>
<feature type="transmembrane region" description="Helical" evidence="1">
    <location>
        <begin position="31"/>
        <end position="51"/>
    </location>
</feature>
<evidence type="ECO:0000313" key="4">
    <source>
        <dbReference type="Proteomes" id="UP000037507"/>
    </source>
</evidence>
<evidence type="ECO:0000259" key="2">
    <source>
        <dbReference type="Pfam" id="PF07331"/>
    </source>
</evidence>
<keyword evidence="4" id="KW-1185">Reference proteome</keyword>
<keyword evidence="1" id="KW-0472">Membrane</keyword>
<dbReference type="AlphaFoldDB" id="A0A2T7UAV6"/>
<reference evidence="3" key="1">
    <citation type="submission" date="2017-04" db="EMBL/GenBank/DDBJ databases">
        <title>Unexpected and diverse lifestyles within the genus Limnohabitans.</title>
        <authorList>
            <person name="Kasalicky V."/>
            <person name="Mehrshad M."/>
            <person name="Andrei S.-A."/>
            <person name="Salcher M."/>
            <person name="Kratochvilova H."/>
            <person name="Simek K."/>
            <person name="Ghai R."/>
        </authorList>
    </citation>
    <scope>NUCLEOTIDE SEQUENCE [LARGE SCALE GENOMIC DNA]</scope>
    <source>
        <strain evidence="3">II-D5</strain>
    </source>
</reference>
<dbReference type="EMBL" id="LFYT02000023">
    <property type="protein sequence ID" value="PVE41807.1"/>
    <property type="molecule type" value="Genomic_DNA"/>
</dbReference>
<feature type="domain" description="DUF1468" evidence="2">
    <location>
        <begin position="32"/>
        <end position="171"/>
    </location>
</feature>
<feature type="transmembrane region" description="Helical" evidence="1">
    <location>
        <begin position="148"/>
        <end position="168"/>
    </location>
</feature>
<gene>
    <name evidence="3" type="ORF">H663_015180</name>
</gene>
<evidence type="ECO:0000313" key="3">
    <source>
        <dbReference type="EMBL" id="PVE41807.1"/>
    </source>
</evidence>
<dbReference type="Proteomes" id="UP000037507">
    <property type="component" value="Unassembled WGS sequence"/>
</dbReference>
<sequence>MDWRADDRTGHGQEVTMKPESSLRGRSWDRVFLLVLALLAGGLALTSRSLIVPYPQAAAWFESAAFFPLLALGLMALAGVAEVFKRRHAIELKDSEELDSSQARMGLAWAMLGLFGLYMLAVPWLGYLSSTLLFLVASSRVLGFSWRTTWALSLPLALAMWWVFLKLLKVHFGHGWLI</sequence>
<feature type="transmembrane region" description="Helical" evidence="1">
    <location>
        <begin position="63"/>
        <end position="84"/>
    </location>
</feature>
<organism evidence="3 4">
    <name type="scientific">Limnohabitans planktonicus II-D5</name>
    <dbReference type="NCBI Taxonomy" id="1293045"/>
    <lineage>
        <taxon>Bacteria</taxon>
        <taxon>Pseudomonadati</taxon>
        <taxon>Pseudomonadota</taxon>
        <taxon>Betaproteobacteria</taxon>
        <taxon>Burkholderiales</taxon>
        <taxon>Comamonadaceae</taxon>
        <taxon>Limnohabitans</taxon>
    </lineage>
</organism>
<comment type="caution">
    <text evidence="3">The sequence shown here is derived from an EMBL/GenBank/DDBJ whole genome shotgun (WGS) entry which is preliminary data.</text>
</comment>